<dbReference type="InterPro" id="IPR000792">
    <property type="entry name" value="Tscrpt_reg_LuxR_C"/>
</dbReference>
<dbReference type="RefSeq" id="WP_005003450.1">
    <property type="nucleotide sequence ID" value="NZ_CH672427.1"/>
</dbReference>
<feature type="domain" description="HTH luxR-type" evidence="4">
    <location>
        <begin position="177"/>
        <end position="242"/>
    </location>
</feature>
<dbReference type="EMBL" id="AAOF01000009">
    <property type="protein sequence ID" value="EAR21393.1"/>
    <property type="molecule type" value="Genomic_DNA"/>
</dbReference>
<dbReference type="Gene3D" id="3.30.450.80">
    <property type="entry name" value="Transcription factor LuxR-like, autoinducer-binding domain"/>
    <property type="match status" value="1"/>
</dbReference>
<protein>
    <submittedName>
        <fullName evidence="5">Transcriptional regulator, LuxR family protein</fullName>
    </submittedName>
</protein>
<dbReference type="PROSITE" id="PS50043">
    <property type="entry name" value="HTH_LUXR_2"/>
    <property type="match status" value="1"/>
</dbReference>
<sequence length="249" mass="27376">MGSRTQIDGFIDMSLHADGVEGVQRLCAALGEAYGFDHFIYGASFPTSLIKPAVLVISGHPEAWRDHYQACGYLAVDPAVQHCTRSIRPLIWQDLMLDPKIDEKPFTVMQEAREFGLVSGVSLSIRGSRGELGVLSFSSERTAQQTRSEIDSAIPDLYLLSAYVHEAVGRLVTQGSLPFNRPELTAREHECLLWAAEGKTSWEIARILGISERTAIFHLQNAARRLNASSRQQAVARAVSQGLISLQLG</sequence>
<dbReference type="SMART" id="SM00421">
    <property type="entry name" value="HTH_LUXR"/>
    <property type="match status" value="1"/>
</dbReference>
<dbReference type="GO" id="GO:0003677">
    <property type="term" value="F:DNA binding"/>
    <property type="evidence" value="ECO:0007669"/>
    <property type="project" value="UniProtKB-KW"/>
</dbReference>
<dbReference type="Proteomes" id="UP000003374">
    <property type="component" value="Unassembled WGS sequence"/>
</dbReference>
<accession>A4BSD3</accession>
<dbReference type="SUPFAM" id="SSF75516">
    <property type="entry name" value="Pheromone-binding domain of LuxR-like quorum-sensing transcription factors"/>
    <property type="match status" value="1"/>
</dbReference>
<dbReference type="HOGENOM" id="CLU_072786_7_0_6"/>
<evidence type="ECO:0000256" key="3">
    <source>
        <dbReference type="ARBA" id="ARBA00023163"/>
    </source>
</evidence>
<evidence type="ECO:0000259" key="4">
    <source>
        <dbReference type="PROSITE" id="PS50043"/>
    </source>
</evidence>
<reference evidence="5 6" key="1">
    <citation type="submission" date="2006-02" db="EMBL/GenBank/DDBJ databases">
        <authorList>
            <person name="Waterbury J."/>
            <person name="Ferriera S."/>
            <person name="Johnson J."/>
            <person name="Kravitz S."/>
            <person name="Halpern A."/>
            <person name="Remington K."/>
            <person name="Beeson K."/>
            <person name="Tran B."/>
            <person name="Rogers Y.-H."/>
            <person name="Friedman R."/>
            <person name="Venter J.C."/>
        </authorList>
    </citation>
    <scope>NUCLEOTIDE SEQUENCE [LARGE SCALE GENOMIC DNA]</scope>
    <source>
        <strain evidence="5 6">Nb-231</strain>
    </source>
</reference>
<dbReference type="STRING" id="314278.NB231_13401"/>
<dbReference type="AlphaFoldDB" id="A4BSD3"/>
<dbReference type="Gene3D" id="1.10.10.10">
    <property type="entry name" value="Winged helix-like DNA-binding domain superfamily/Winged helix DNA-binding domain"/>
    <property type="match status" value="1"/>
</dbReference>
<keyword evidence="6" id="KW-1185">Reference proteome</keyword>
<dbReference type="PANTHER" id="PTHR44688">
    <property type="entry name" value="DNA-BINDING TRANSCRIPTIONAL ACTIVATOR DEVR_DOSR"/>
    <property type="match status" value="1"/>
</dbReference>
<keyword evidence="2" id="KW-0238">DNA-binding</keyword>
<comment type="caution">
    <text evidence="5">The sequence shown here is derived from an EMBL/GenBank/DDBJ whole genome shotgun (WGS) entry which is preliminary data.</text>
</comment>
<dbReference type="Pfam" id="PF03472">
    <property type="entry name" value="Autoind_bind"/>
    <property type="match status" value="1"/>
</dbReference>
<evidence type="ECO:0000256" key="1">
    <source>
        <dbReference type="ARBA" id="ARBA00023015"/>
    </source>
</evidence>
<keyword evidence="3" id="KW-0804">Transcription</keyword>
<name>A4BSD3_9GAMM</name>
<evidence type="ECO:0000313" key="6">
    <source>
        <dbReference type="Proteomes" id="UP000003374"/>
    </source>
</evidence>
<dbReference type="CDD" id="cd06170">
    <property type="entry name" value="LuxR_C_like"/>
    <property type="match status" value="1"/>
</dbReference>
<gene>
    <name evidence="5" type="ORF">NB231_13401</name>
</gene>
<dbReference type="PRINTS" id="PR00038">
    <property type="entry name" value="HTHLUXR"/>
</dbReference>
<dbReference type="OrthoDB" id="9774661at2"/>
<dbReference type="eggNOG" id="COG2197">
    <property type="taxonomic scope" value="Bacteria"/>
</dbReference>
<dbReference type="InterPro" id="IPR016032">
    <property type="entry name" value="Sig_transdc_resp-reg_C-effctor"/>
</dbReference>
<organism evidence="5 6">
    <name type="scientific">Nitrococcus mobilis Nb-231</name>
    <dbReference type="NCBI Taxonomy" id="314278"/>
    <lineage>
        <taxon>Bacteria</taxon>
        <taxon>Pseudomonadati</taxon>
        <taxon>Pseudomonadota</taxon>
        <taxon>Gammaproteobacteria</taxon>
        <taxon>Chromatiales</taxon>
        <taxon>Ectothiorhodospiraceae</taxon>
        <taxon>Nitrococcus</taxon>
    </lineage>
</organism>
<keyword evidence="1" id="KW-0805">Transcription regulation</keyword>
<evidence type="ECO:0000256" key="2">
    <source>
        <dbReference type="ARBA" id="ARBA00023125"/>
    </source>
</evidence>
<dbReference type="GO" id="GO:0006355">
    <property type="term" value="P:regulation of DNA-templated transcription"/>
    <property type="evidence" value="ECO:0007669"/>
    <property type="project" value="InterPro"/>
</dbReference>
<dbReference type="InterPro" id="IPR005143">
    <property type="entry name" value="TF_LuxR_autoind-bd_dom"/>
</dbReference>
<dbReference type="Pfam" id="PF00196">
    <property type="entry name" value="GerE"/>
    <property type="match status" value="1"/>
</dbReference>
<proteinExistence type="predicted"/>
<dbReference type="InterPro" id="IPR036388">
    <property type="entry name" value="WH-like_DNA-bd_sf"/>
</dbReference>
<evidence type="ECO:0000313" key="5">
    <source>
        <dbReference type="EMBL" id="EAR21393.1"/>
    </source>
</evidence>
<dbReference type="PANTHER" id="PTHR44688:SF16">
    <property type="entry name" value="DNA-BINDING TRANSCRIPTIONAL ACTIVATOR DEVR_DOSR"/>
    <property type="match status" value="1"/>
</dbReference>
<dbReference type="InterPro" id="IPR036693">
    <property type="entry name" value="TF_LuxR_autoind-bd_dom_sf"/>
</dbReference>
<dbReference type="SUPFAM" id="SSF46894">
    <property type="entry name" value="C-terminal effector domain of the bipartite response regulators"/>
    <property type="match status" value="1"/>
</dbReference>